<dbReference type="PANTHER" id="PTHR30419:SF2">
    <property type="entry name" value="LYSR FAMILY TRANSCRIPTIONAL REGULATOR"/>
    <property type="match status" value="1"/>
</dbReference>
<evidence type="ECO:0000256" key="5">
    <source>
        <dbReference type="ARBA" id="ARBA00023163"/>
    </source>
</evidence>
<sequence length="318" mass="35148">MQQKTMPPRSTSSHRIDLVRRIDLTTLRLFIAICEEGNLTRASQREAIAASAVSKRMHDLEEALEVALFERHPTGMALTPAGESLLHHARVTLLNVEKIAVDMAEHARGVRGHVRMLANLSSIVEFLPDDLPGFFRSHEMVRLDLQERASAEVVRGVEEGVAEIGICSADVSTRGLERFSYRRDRLVIVVRSDHPLTRSGKVTFADTLDYDHVGLFATSSIYLRSQYTAQQIGKSIRLRVHVPGFDAVCRMVQAGMGIGLIPDRAFEVLSHGMGLAAVPLRDDWADRELVLVARDPAGLSATSHLMLAHLRSPSVSAH</sequence>
<dbReference type="CDD" id="cd08421">
    <property type="entry name" value="PBP2_LTTR_like_1"/>
    <property type="match status" value="1"/>
</dbReference>
<comment type="similarity">
    <text evidence="2">Belongs to the LysR transcriptional regulatory family.</text>
</comment>
<dbReference type="PROSITE" id="PS50931">
    <property type="entry name" value="HTH_LYSR"/>
    <property type="match status" value="1"/>
</dbReference>
<evidence type="ECO:0000259" key="6">
    <source>
        <dbReference type="PROSITE" id="PS50931"/>
    </source>
</evidence>
<dbReference type="InterPro" id="IPR036388">
    <property type="entry name" value="WH-like_DNA-bd_sf"/>
</dbReference>
<dbReference type="GO" id="GO:0003677">
    <property type="term" value="F:DNA binding"/>
    <property type="evidence" value="ECO:0007669"/>
    <property type="project" value="UniProtKB-KW"/>
</dbReference>
<dbReference type="SUPFAM" id="SSF53850">
    <property type="entry name" value="Periplasmic binding protein-like II"/>
    <property type="match status" value="1"/>
</dbReference>
<evidence type="ECO:0000256" key="2">
    <source>
        <dbReference type="ARBA" id="ARBA00009437"/>
    </source>
</evidence>
<evidence type="ECO:0000313" key="7">
    <source>
        <dbReference type="EMBL" id="SPP97032.1"/>
    </source>
</evidence>
<dbReference type="Gene3D" id="1.10.10.10">
    <property type="entry name" value="Winged helix-like DNA-binding domain superfamily/Winged helix DNA-binding domain"/>
    <property type="match status" value="1"/>
</dbReference>
<dbReference type="PANTHER" id="PTHR30419">
    <property type="entry name" value="HTH-TYPE TRANSCRIPTIONAL REGULATOR YBHD"/>
    <property type="match status" value="1"/>
</dbReference>
<gene>
    <name evidence="7" type="ORF">BRAD3257_6114</name>
</gene>
<dbReference type="Gene3D" id="3.40.190.290">
    <property type="match status" value="1"/>
</dbReference>
<dbReference type="InterPro" id="IPR050950">
    <property type="entry name" value="HTH-type_LysR_regulators"/>
</dbReference>
<dbReference type="AlphaFoldDB" id="A0A2U3Q6J1"/>
<evidence type="ECO:0000256" key="3">
    <source>
        <dbReference type="ARBA" id="ARBA00023015"/>
    </source>
</evidence>
<dbReference type="EMBL" id="LS398110">
    <property type="protein sequence ID" value="SPP97032.1"/>
    <property type="molecule type" value="Genomic_DNA"/>
</dbReference>
<dbReference type="KEGG" id="bvz:BRAD3257_6114"/>
<evidence type="ECO:0000256" key="4">
    <source>
        <dbReference type="ARBA" id="ARBA00023125"/>
    </source>
</evidence>
<keyword evidence="3" id="KW-0805">Transcription regulation</keyword>
<dbReference type="Pfam" id="PF03466">
    <property type="entry name" value="LysR_substrate"/>
    <property type="match status" value="1"/>
</dbReference>
<evidence type="ECO:0000256" key="1">
    <source>
        <dbReference type="ARBA" id="ARBA00003502"/>
    </source>
</evidence>
<evidence type="ECO:0000313" key="8">
    <source>
        <dbReference type="Proteomes" id="UP000246085"/>
    </source>
</evidence>
<comment type="function">
    <text evidence="1">NodD regulates the expression of the nodABCFE genes which encode other nodulation proteins. NodD is also a negative regulator of its own expression. Binds flavonoids as inducers.</text>
</comment>
<feature type="domain" description="HTH lysR-type" evidence="6">
    <location>
        <begin position="22"/>
        <end position="79"/>
    </location>
</feature>
<protein>
    <recommendedName>
        <fullName evidence="6">HTH lysR-type domain-containing protein</fullName>
    </recommendedName>
</protein>
<proteinExistence type="inferred from homology"/>
<dbReference type="InterPro" id="IPR005119">
    <property type="entry name" value="LysR_subst-bd"/>
</dbReference>
<dbReference type="GO" id="GO:0003700">
    <property type="term" value="F:DNA-binding transcription factor activity"/>
    <property type="evidence" value="ECO:0007669"/>
    <property type="project" value="InterPro"/>
</dbReference>
<reference evidence="7 8" key="1">
    <citation type="submission" date="2018-03" db="EMBL/GenBank/DDBJ databases">
        <authorList>
            <person name="Gully D."/>
        </authorList>
    </citation>
    <scope>NUCLEOTIDE SEQUENCE [LARGE SCALE GENOMIC DNA]</scope>
    <source>
        <strain evidence="7">ORS3257</strain>
    </source>
</reference>
<keyword evidence="4" id="KW-0238">DNA-binding</keyword>
<dbReference type="GO" id="GO:0005829">
    <property type="term" value="C:cytosol"/>
    <property type="evidence" value="ECO:0007669"/>
    <property type="project" value="TreeGrafter"/>
</dbReference>
<dbReference type="RefSeq" id="WP_244607708.1">
    <property type="nucleotide sequence ID" value="NZ_JAGIKT010000051.1"/>
</dbReference>
<name>A0A2U3Q6J1_9BRAD</name>
<accession>A0A2U3Q6J1</accession>
<dbReference type="Pfam" id="PF00126">
    <property type="entry name" value="HTH_1"/>
    <property type="match status" value="1"/>
</dbReference>
<dbReference type="InterPro" id="IPR000847">
    <property type="entry name" value="LysR_HTH_N"/>
</dbReference>
<keyword evidence="5" id="KW-0804">Transcription</keyword>
<dbReference type="Proteomes" id="UP000246085">
    <property type="component" value="Chromosome BRAD3257"/>
</dbReference>
<dbReference type="InterPro" id="IPR036390">
    <property type="entry name" value="WH_DNA-bd_sf"/>
</dbReference>
<dbReference type="SUPFAM" id="SSF46785">
    <property type="entry name" value="Winged helix' DNA-binding domain"/>
    <property type="match status" value="1"/>
</dbReference>
<organism evidence="7 8">
    <name type="scientific">Bradyrhizobium vignae</name>
    <dbReference type="NCBI Taxonomy" id="1549949"/>
    <lineage>
        <taxon>Bacteria</taxon>
        <taxon>Pseudomonadati</taxon>
        <taxon>Pseudomonadota</taxon>
        <taxon>Alphaproteobacteria</taxon>
        <taxon>Hyphomicrobiales</taxon>
        <taxon>Nitrobacteraceae</taxon>
        <taxon>Bradyrhizobium</taxon>
    </lineage>
</organism>